<dbReference type="EMBL" id="FO681348">
    <property type="protein sequence ID" value="CCV66104.1"/>
    <property type="molecule type" value="Genomic_DNA"/>
</dbReference>
<dbReference type="Proteomes" id="UP000032737">
    <property type="component" value="Chromosome"/>
</dbReference>
<accession>U4KT56</accession>
<dbReference type="HOGENOM" id="CLU_3057404_0_0_14"/>
<evidence type="ECO:0000313" key="2">
    <source>
        <dbReference type="Proteomes" id="UP000032737"/>
    </source>
</evidence>
<protein>
    <submittedName>
        <fullName evidence="1">Uncharacterized protein</fullName>
    </submittedName>
</protein>
<dbReference type="AlphaFoldDB" id="U4KT56"/>
<organism evidence="1 2">
    <name type="scientific">Acholeplasma brassicae</name>
    <dbReference type="NCBI Taxonomy" id="61635"/>
    <lineage>
        <taxon>Bacteria</taxon>
        <taxon>Bacillati</taxon>
        <taxon>Mycoplasmatota</taxon>
        <taxon>Mollicutes</taxon>
        <taxon>Acholeplasmatales</taxon>
        <taxon>Acholeplasmataceae</taxon>
        <taxon>Acholeplasma</taxon>
    </lineage>
</organism>
<evidence type="ECO:0000313" key="1">
    <source>
        <dbReference type="EMBL" id="CCV66104.1"/>
    </source>
</evidence>
<gene>
    <name evidence="1" type="ORF">BN85310830</name>
</gene>
<dbReference type="KEGG" id="abra:BN85310830"/>
<dbReference type="STRING" id="61635.BN85310830"/>
<sequence>MLPSEEVIGRCDLRIGHKRKTFICGNISYEIDKVYQENHFSYDARLLMFSLAK</sequence>
<proteinExistence type="predicted"/>
<name>U4KT56_9MOLU</name>
<keyword evidence="2" id="KW-1185">Reference proteome</keyword>
<reference evidence="1 2" key="1">
    <citation type="journal article" date="2013" name="J. Mol. Microbiol. Biotechnol.">
        <title>Analysis of the Complete Genomes of Acholeplasma brassicae , A. palmae and A. laidlawii and Their Comparison to the Obligate Parasites from ' Candidatus Phytoplasma'.</title>
        <authorList>
            <person name="Kube M."/>
            <person name="Siewert C."/>
            <person name="Migdoll A.M."/>
            <person name="Duduk B."/>
            <person name="Holz S."/>
            <person name="Rabus R."/>
            <person name="Seemuller E."/>
            <person name="Mitrovic J."/>
            <person name="Muller I."/>
            <person name="Buttner C."/>
            <person name="Reinhardt R."/>
        </authorList>
    </citation>
    <scope>NUCLEOTIDE SEQUENCE [LARGE SCALE GENOMIC DNA]</scope>
    <source>
        <strain evidence="2">0502</strain>
    </source>
</reference>